<evidence type="ECO:0000313" key="4">
    <source>
        <dbReference type="Proteomes" id="UP000658225"/>
    </source>
</evidence>
<dbReference type="GO" id="GO:0003677">
    <property type="term" value="F:DNA binding"/>
    <property type="evidence" value="ECO:0007669"/>
    <property type="project" value="InterPro"/>
</dbReference>
<evidence type="ECO:0000259" key="1">
    <source>
        <dbReference type="Pfam" id="PF01548"/>
    </source>
</evidence>
<dbReference type="InterPro" id="IPR002525">
    <property type="entry name" value="Transp_IS110-like_N"/>
</dbReference>
<feature type="domain" description="Transposase IS116/IS110/IS902 C-terminal" evidence="2">
    <location>
        <begin position="282"/>
        <end position="368"/>
    </location>
</feature>
<keyword evidence="4" id="KW-1185">Reference proteome</keyword>
<protein>
    <submittedName>
        <fullName evidence="3">Transposase</fullName>
    </submittedName>
</protein>
<dbReference type="AlphaFoldDB" id="A0A927MMS6"/>
<dbReference type="GO" id="GO:0006313">
    <property type="term" value="P:DNA transposition"/>
    <property type="evidence" value="ECO:0007669"/>
    <property type="project" value="InterPro"/>
</dbReference>
<dbReference type="PANTHER" id="PTHR33055">
    <property type="entry name" value="TRANSPOSASE FOR INSERTION SEQUENCE ELEMENT IS1111A"/>
    <property type="match status" value="1"/>
</dbReference>
<dbReference type="EMBL" id="JADBEL010000038">
    <property type="protein sequence ID" value="MBE1556828.1"/>
    <property type="molecule type" value="Genomic_DNA"/>
</dbReference>
<dbReference type="InterPro" id="IPR047650">
    <property type="entry name" value="Transpos_IS110"/>
</dbReference>
<evidence type="ECO:0000259" key="2">
    <source>
        <dbReference type="Pfam" id="PF02371"/>
    </source>
</evidence>
<dbReference type="Proteomes" id="UP000658225">
    <property type="component" value="Unassembled WGS sequence"/>
</dbReference>
<dbReference type="Pfam" id="PF01548">
    <property type="entry name" value="DEDD_Tnp_IS110"/>
    <property type="match status" value="1"/>
</dbReference>
<dbReference type="GO" id="GO:0004803">
    <property type="term" value="F:transposase activity"/>
    <property type="evidence" value="ECO:0007669"/>
    <property type="project" value="InterPro"/>
</dbReference>
<gene>
    <name evidence="3" type="ORF">H4683_003954</name>
</gene>
<dbReference type="PANTHER" id="PTHR33055:SF13">
    <property type="entry name" value="TRANSPOSASE"/>
    <property type="match status" value="1"/>
</dbReference>
<sequence length="411" mass="47824">MSQMLVGIDMSLRSHHVHFMHGEGHTLADFSVSNDTEGADTLIHKLLKTAEKNQCENIKIGLEATDQYSWHIAHYLKSELKGYEPSFQSTVYMLNARKVSRFKKGYDTLPKNDRIDAWVIADHLRFGRLPHEMQETLQYDALRRLTRTRFHLMHEIARNKTYMMNQVFLKFSGLRQDNPFSNTFGATSVAVIEELDPETIAEMPVEELIEFLQEKGKNRFAEPEEIAKYLQKLARNSYRLDKMMADPINLSLSVILSTIRHIESQIKRLDQEIDRMMKGITQTLTSVKGIGPVYAAGLLAEIGDIKRFDDHHALAKYAGLVWTQYQSGEFEAENTSRMRTGNKYLRYYLVQAADAIRKYDTEYKAFYQKKYNEVTRHQHKRALVLTARKLVHLVHSLLRTNQLYMPQERSE</sequence>
<feature type="domain" description="Transposase IS110-like N-terminal" evidence="1">
    <location>
        <begin position="6"/>
        <end position="164"/>
    </location>
</feature>
<accession>A0A927MMS6</accession>
<dbReference type="RefSeq" id="WP_192600442.1">
    <property type="nucleotide sequence ID" value="NZ_JADBEL010000038.1"/>
</dbReference>
<proteinExistence type="predicted"/>
<name>A0A927MMS6_9BACL</name>
<dbReference type="Pfam" id="PF02371">
    <property type="entry name" value="Transposase_20"/>
    <property type="match status" value="1"/>
</dbReference>
<dbReference type="InterPro" id="IPR003346">
    <property type="entry name" value="Transposase_20"/>
</dbReference>
<organism evidence="3 4">
    <name type="scientific">Sporosarcina limicola</name>
    <dbReference type="NCBI Taxonomy" id="34101"/>
    <lineage>
        <taxon>Bacteria</taxon>
        <taxon>Bacillati</taxon>
        <taxon>Bacillota</taxon>
        <taxon>Bacilli</taxon>
        <taxon>Bacillales</taxon>
        <taxon>Caryophanaceae</taxon>
        <taxon>Sporosarcina</taxon>
    </lineage>
</organism>
<reference evidence="3" key="1">
    <citation type="submission" date="2020-10" db="EMBL/GenBank/DDBJ databases">
        <title>Genomic Encyclopedia of Type Strains, Phase IV (KMG-IV): sequencing the most valuable type-strain genomes for metagenomic binning, comparative biology and taxonomic classification.</title>
        <authorList>
            <person name="Goeker M."/>
        </authorList>
    </citation>
    <scope>NUCLEOTIDE SEQUENCE</scope>
    <source>
        <strain evidence="3">DSM 13886</strain>
    </source>
</reference>
<evidence type="ECO:0000313" key="3">
    <source>
        <dbReference type="EMBL" id="MBE1556828.1"/>
    </source>
</evidence>
<comment type="caution">
    <text evidence="3">The sequence shown here is derived from an EMBL/GenBank/DDBJ whole genome shotgun (WGS) entry which is preliminary data.</text>
</comment>
<dbReference type="NCBIfam" id="NF033542">
    <property type="entry name" value="transpos_IS110"/>
    <property type="match status" value="1"/>
</dbReference>